<sequence length="150" mass="16709">MAKHRNNDIKNSKKKRGAAVKLKVVIEKLQKSLLLGKRSSGSYDVPEDVKEGHFAVIAEDGEGPKRFVVPLRCLTHPTFLMLLEQAAEEYGFNQEGAISIPCRPSELESILSEPWPKEEDDDENSRVSCKSATLVKPCFKAAHADDYIPT</sequence>
<comment type="caution">
    <text evidence="2">The sequence shown here is derived from an EMBL/GenBank/DDBJ whole genome shotgun (WGS) entry which is preliminary data.</text>
</comment>
<proteinExistence type="inferred from homology"/>
<evidence type="ECO:0000256" key="1">
    <source>
        <dbReference type="ARBA" id="ARBA00006974"/>
    </source>
</evidence>
<evidence type="ECO:0000313" key="2">
    <source>
        <dbReference type="EMBL" id="KAK4255141.1"/>
    </source>
</evidence>
<dbReference type="EMBL" id="JAWXYG010000013">
    <property type="protein sequence ID" value="KAK4255141.1"/>
    <property type="molecule type" value="Genomic_DNA"/>
</dbReference>
<name>A0AAE1IPW1_9FABA</name>
<dbReference type="AlphaFoldDB" id="A0AAE1IPW1"/>
<dbReference type="PANTHER" id="PTHR31374">
    <property type="entry name" value="AUXIN-INDUCED PROTEIN-LIKE-RELATED"/>
    <property type="match status" value="1"/>
</dbReference>
<organism evidence="2 3">
    <name type="scientific">Acacia crassicarpa</name>
    <name type="common">northern wattle</name>
    <dbReference type="NCBI Taxonomy" id="499986"/>
    <lineage>
        <taxon>Eukaryota</taxon>
        <taxon>Viridiplantae</taxon>
        <taxon>Streptophyta</taxon>
        <taxon>Embryophyta</taxon>
        <taxon>Tracheophyta</taxon>
        <taxon>Spermatophyta</taxon>
        <taxon>Magnoliopsida</taxon>
        <taxon>eudicotyledons</taxon>
        <taxon>Gunneridae</taxon>
        <taxon>Pentapetalae</taxon>
        <taxon>rosids</taxon>
        <taxon>fabids</taxon>
        <taxon>Fabales</taxon>
        <taxon>Fabaceae</taxon>
        <taxon>Caesalpinioideae</taxon>
        <taxon>mimosoid clade</taxon>
        <taxon>Acacieae</taxon>
        <taxon>Acacia</taxon>
    </lineage>
</organism>
<comment type="similarity">
    <text evidence="1">Belongs to the ARG7 family.</text>
</comment>
<keyword evidence="3" id="KW-1185">Reference proteome</keyword>
<dbReference type="PANTHER" id="PTHR31374:SF16">
    <property type="entry name" value="AUXIN-RESPONSIVE FAMILY PROTEIN"/>
    <property type="match status" value="1"/>
</dbReference>
<protein>
    <submittedName>
        <fullName evidence="2">Uncharacterized protein</fullName>
    </submittedName>
</protein>
<dbReference type="InterPro" id="IPR003676">
    <property type="entry name" value="SAUR_fam"/>
</dbReference>
<accession>A0AAE1IPW1</accession>
<gene>
    <name evidence="2" type="ORF">QN277_008175</name>
</gene>
<dbReference type="Pfam" id="PF02519">
    <property type="entry name" value="Auxin_inducible"/>
    <property type="match status" value="1"/>
</dbReference>
<evidence type="ECO:0000313" key="3">
    <source>
        <dbReference type="Proteomes" id="UP001293593"/>
    </source>
</evidence>
<dbReference type="GO" id="GO:0009733">
    <property type="term" value="P:response to auxin"/>
    <property type="evidence" value="ECO:0007669"/>
    <property type="project" value="InterPro"/>
</dbReference>
<dbReference type="Proteomes" id="UP001293593">
    <property type="component" value="Unassembled WGS sequence"/>
</dbReference>
<reference evidence="2" key="1">
    <citation type="submission" date="2023-10" db="EMBL/GenBank/DDBJ databases">
        <title>Chromosome-level genome of the transformable northern wattle, Acacia crassicarpa.</title>
        <authorList>
            <person name="Massaro I."/>
            <person name="Sinha N.R."/>
            <person name="Poethig S."/>
            <person name="Leichty A.R."/>
        </authorList>
    </citation>
    <scope>NUCLEOTIDE SEQUENCE</scope>
    <source>
        <strain evidence="2">Acra3RX</strain>
        <tissue evidence="2">Leaf</tissue>
    </source>
</reference>